<sequence>MRIRGTAGNDVLLGDIADSIIIAGAGNDLIYGDGLNGPYAPIFPEPGPGPVIYGNTIDAGTGNDTVHAGYGADSVIGGDGDDLIFGYGVIAADNPIRAAQARDSDLADTLNGGTGNDSLHGGGGADLLIGGKGNDLLNGGVGADTLTGGTGHDIFQFGAMDTRARMPSFDTRGDVVTDFRHAEDLLDLTPFLANFSTPPAAVFLGTGAFVDGTSFQVRYAVADGNTLVEIFAPVFTAPTPPAHGNASFTLLGAHALAASDFILG</sequence>
<dbReference type="PROSITE" id="PS00330">
    <property type="entry name" value="HEMOLYSIN_CALCIUM"/>
    <property type="match status" value="3"/>
</dbReference>
<dbReference type="InterPro" id="IPR050557">
    <property type="entry name" value="RTX_toxin/Mannuronan_C5-epim"/>
</dbReference>
<dbReference type="RefSeq" id="WP_290317113.1">
    <property type="nucleotide sequence ID" value="NZ_JAUFPN010000143.1"/>
</dbReference>
<dbReference type="InterPro" id="IPR018511">
    <property type="entry name" value="Hemolysin-typ_Ca-bd_CS"/>
</dbReference>
<evidence type="ECO:0000256" key="2">
    <source>
        <dbReference type="ARBA" id="ARBA00022525"/>
    </source>
</evidence>
<dbReference type="PANTHER" id="PTHR38340">
    <property type="entry name" value="S-LAYER PROTEIN"/>
    <property type="match status" value="1"/>
</dbReference>
<dbReference type="InterPro" id="IPR001343">
    <property type="entry name" value="Hemolysn_Ca-bd"/>
</dbReference>
<dbReference type="InterPro" id="IPR011049">
    <property type="entry name" value="Serralysin-like_metalloprot_C"/>
</dbReference>
<reference evidence="4" key="1">
    <citation type="journal article" date="2019" name="Int. J. Syst. Evol. Microbiol.">
        <title>The Global Catalogue of Microorganisms (GCM) 10K type strain sequencing project: providing services to taxonomists for standard genome sequencing and annotation.</title>
        <authorList>
            <consortium name="The Broad Institute Genomics Platform"/>
            <consortium name="The Broad Institute Genome Sequencing Center for Infectious Disease"/>
            <person name="Wu L."/>
            <person name="Ma J."/>
        </authorList>
    </citation>
    <scope>NUCLEOTIDE SEQUENCE [LARGE SCALE GENOMIC DNA]</scope>
    <source>
        <strain evidence="4">CECT 7131</strain>
    </source>
</reference>
<evidence type="ECO:0000256" key="1">
    <source>
        <dbReference type="ARBA" id="ARBA00004613"/>
    </source>
</evidence>
<gene>
    <name evidence="3" type="ORF">QWZ14_13070</name>
</gene>
<proteinExistence type="predicted"/>
<dbReference type="EMBL" id="JAUFPN010000143">
    <property type="protein sequence ID" value="MDN3565296.1"/>
    <property type="molecule type" value="Genomic_DNA"/>
</dbReference>
<protein>
    <recommendedName>
        <fullName evidence="5">Calcium-binding protein</fullName>
    </recommendedName>
</protein>
<comment type="subcellular location">
    <subcellularLocation>
        <location evidence="1">Secreted</location>
    </subcellularLocation>
</comment>
<dbReference type="Proteomes" id="UP001529369">
    <property type="component" value="Unassembled WGS sequence"/>
</dbReference>
<dbReference type="Gene3D" id="2.150.10.10">
    <property type="entry name" value="Serralysin-like metalloprotease, C-terminal"/>
    <property type="match status" value="1"/>
</dbReference>
<dbReference type="Pfam" id="PF00353">
    <property type="entry name" value="HemolysinCabind"/>
    <property type="match status" value="3"/>
</dbReference>
<accession>A0ABT8A6H4</accession>
<keyword evidence="2" id="KW-0964">Secreted</keyword>
<keyword evidence="4" id="KW-1185">Reference proteome</keyword>
<dbReference type="SUPFAM" id="SSF51120">
    <property type="entry name" value="beta-Roll"/>
    <property type="match status" value="1"/>
</dbReference>
<dbReference type="PRINTS" id="PR00313">
    <property type="entry name" value="CABNDNGRPT"/>
</dbReference>
<comment type="caution">
    <text evidence="3">The sequence shown here is derived from an EMBL/GenBank/DDBJ whole genome shotgun (WGS) entry which is preliminary data.</text>
</comment>
<name>A0ABT8A6H4_9PROT</name>
<evidence type="ECO:0000313" key="3">
    <source>
        <dbReference type="EMBL" id="MDN3565296.1"/>
    </source>
</evidence>
<evidence type="ECO:0008006" key="5">
    <source>
        <dbReference type="Google" id="ProtNLM"/>
    </source>
</evidence>
<evidence type="ECO:0000313" key="4">
    <source>
        <dbReference type="Proteomes" id="UP001529369"/>
    </source>
</evidence>
<organism evidence="3 4">
    <name type="scientific">Paeniroseomonas aquatica</name>
    <dbReference type="NCBI Taxonomy" id="373043"/>
    <lineage>
        <taxon>Bacteria</taxon>
        <taxon>Pseudomonadati</taxon>
        <taxon>Pseudomonadota</taxon>
        <taxon>Alphaproteobacteria</taxon>
        <taxon>Acetobacterales</taxon>
        <taxon>Acetobacteraceae</taxon>
        <taxon>Paeniroseomonas</taxon>
    </lineage>
</organism>
<dbReference type="PANTHER" id="PTHR38340:SF1">
    <property type="entry name" value="S-LAYER PROTEIN"/>
    <property type="match status" value="1"/>
</dbReference>